<dbReference type="SUPFAM" id="SSF143575">
    <property type="entry name" value="GAS2 domain-like"/>
    <property type="match status" value="1"/>
</dbReference>
<feature type="region of interest" description="Disordered" evidence="4">
    <location>
        <begin position="1428"/>
        <end position="1469"/>
    </location>
</feature>
<dbReference type="OrthoDB" id="5409589at2759"/>
<comment type="subcellular location">
    <subcellularLocation>
        <location evidence="1">Cytoplasm</location>
        <location evidence="1">Cytoskeleton</location>
    </subcellularLocation>
</comment>
<feature type="compositionally biased region" description="Polar residues" evidence="4">
    <location>
        <begin position="639"/>
        <end position="657"/>
    </location>
</feature>
<gene>
    <name evidence="6" type="ORF">K461DRAFT_264319</name>
</gene>
<feature type="compositionally biased region" description="Basic and acidic residues" evidence="4">
    <location>
        <begin position="938"/>
        <end position="948"/>
    </location>
</feature>
<dbReference type="GO" id="GO:0005856">
    <property type="term" value="C:cytoskeleton"/>
    <property type="evidence" value="ECO:0007669"/>
    <property type="project" value="UniProtKB-SubCell"/>
</dbReference>
<dbReference type="Proteomes" id="UP000799439">
    <property type="component" value="Unassembled WGS sequence"/>
</dbReference>
<evidence type="ECO:0000256" key="4">
    <source>
        <dbReference type="SAM" id="MobiDB-lite"/>
    </source>
</evidence>
<feature type="region of interest" description="Disordered" evidence="4">
    <location>
        <begin position="539"/>
        <end position="560"/>
    </location>
</feature>
<feature type="region of interest" description="Disordered" evidence="4">
    <location>
        <begin position="700"/>
        <end position="725"/>
    </location>
</feature>
<feature type="region of interest" description="Disordered" evidence="4">
    <location>
        <begin position="1143"/>
        <end position="1183"/>
    </location>
</feature>
<sequence>MALPNPAINPPHLPYPGQQASLSRCPSNSPPSGSPTRSSARRLQSISDDPLLRDLSPTKTLKAISGSSTSRLESVLMKSVEHASDSDKAFGARVAQACKDLREWTTEVEAWEWPGTFAPPATRKDRKSKRRRMLADYHVDSSFFQDDSDGDEGGFWGSLPKELVQAYEMRIEQIQQAMVGLDVEGLKSHVRSVHILPKHSKDQSRDEYVSFRVRSMDDFTALITATILQALPYMTWLNRLLNEWSIRLVVLRKVPGFLHGLVDTQKQLDSAWTELAPDRHNSQEAVGPVRGRIEGLQTVLGSKVSALGQRLDNMLDELEGRPESLPDRWIDDFEALELAYSTWVVKAERTVTGLAWEFDLPTSVKGTSIMGPLTPTYEGLGFITDSDVKAHAVHGGPAIFNASSPSLASERRVESPTLGQFPFGRQEREQSIATSRATSFRGRANSEFGRVVDDAVSESLPRPQENGASEPNTIDFASMSRNRVAPPPVPQDDRATRGPPSPSKSSRSPGPRSRHVPIDVDPYREAALLASIAQMNEKAEEPVSFNREPPLPLPQEDEVPVGSRSIAARRALFNGDLENKQILLRTQSPVRPFEHASTAFTKLFKSSTSREPSRSRSSTGKATLKKKSRSSSVKRQAVGTANRTSDLSFGATNSNTESDGRNHDSVMSDGPRTSLGYERSMKRDFSFDIDRLASSAHEQRDWSDKVVVAGPRPASEGDESPDVGRANRFDSPLTPAQGSEYWPLPVNAVLAQEEISNPSQAIRSDAFEQMFVDTLPVSPVLYDDESFASNLAAFETYVQQIRSKNKMTDVMLDPTMDPMSDAMLDGVYTHAIDDIKTRKARRSKTEGGRKRRHHRHQSEDVSSARSFDAPSMLRSPTSTPEIQEASTIGFARPQEIHSPRRVRKHKSRRNKDALKSSSSFEKSYSSVKPRLYLNIDSDADRSGSEKETNVLPRTAYERPSRVRAAPSAAHERPDTGNGHDEPIDVAPEQSEEPTIEQFPHKHRERSDTTQSEPVFPLPPTSRGPSHLRSRSVKDTQTMLQALRSDSERSFVGNSLGAVKPLPLAVAGSSQLDSPRSLERIDSERFEDAKEEQVASETDRVQPKTPAKSEKRRESVSSSNGDYMDQHVNKVLKKMTSNVRFSTSEIPRPKQGTQPLHHFEAQDGSGEEGSQEGLTIRPAQASEPSLKQHLKDGETKLYHLQQPGRSQPIKLFVRLVGVDERVMVRVGGGWMDLEEYLRQYAEHHTHRAMRSGPVEVTEASRVSGSDKKKSPDSQRALEPSPTLDQKTFTSKDGRTSTHDETLQALPDGSGPANGQLESRTNAFPLSESRSTSDESTSRPQRVHRHEPLRSNPLFPAITNPQTNTRPMSLQTPSGSKPGPSLFPKIAESQQQRPTSLQAPPSSAVGSSGVRAGLDAQKARWVEMMLDRARSSTSAEKNAARVSRASWQSLGSGGQGKRLAMRSASGDTKVE</sequence>
<protein>
    <recommendedName>
        <fullName evidence="5">GAR domain-containing protein</fullName>
    </recommendedName>
</protein>
<feature type="region of interest" description="Disordered" evidence="4">
    <location>
        <begin position="1244"/>
        <end position="1409"/>
    </location>
</feature>
<evidence type="ECO:0000256" key="2">
    <source>
        <dbReference type="ARBA" id="ARBA00022490"/>
    </source>
</evidence>
<evidence type="ECO:0000313" key="7">
    <source>
        <dbReference type="Proteomes" id="UP000799439"/>
    </source>
</evidence>
<keyword evidence="7" id="KW-1185">Reference proteome</keyword>
<proteinExistence type="predicted"/>
<feature type="compositionally biased region" description="Basic and acidic residues" evidence="4">
    <location>
        <begin position="835"/>
        <end position="848"/>
    </location>
</feature>
<organism evidence="6 7">
    <name type="scientific">Myriangium duriaei CBS 260.36</name>
    <dbReference type="NCBI Taxonomy" id="1168546"/>
    <lineage>
        <taxon>Eukaryota</taxon>
        <taxon>Fungi</taxon>
        <taxon>Dikarya</taxon>
        <taxon>Ascomycota</taxon>
        <taxon>Pezizomycotina</taxon>
        <taxon>Dothideomycetes</taxon>
        <taxon>Dothideomycetidae</taxon>
        <taxon>Myriangiales</taxon>
        <taxon>Myriangiaceae</taxon>
        <taxon>Myriangium</taxon>
    </lineage>
</organism>
<feature type="compositionally biased region" description="Low complexity" evidence="4">
    <location>
        <begin position="1397"/>
        <end position="1408"/>
    </location>
</feature>
<feature type="compositionally biased region" description="Basic and acidic residues" evidence="4">
    <location>
        <begin position="1288"/>
        <end position="1300"/>
    </location>
</feature>
<evidence type="ECO:0000259" key="5">
    <source>
        <dbReference type="PROSITE" id="PS51460"/>
    </source>
</evidence>
<reference evidence="6" key="1">
    <citation type="journal article" date="2020" name="Stud. Mycol.">
        <title>101 Dothideomycetes genomes: a test case for predicting lifestyles and emergence of pathogens.</title>
        <authorList>
            <person name="Haridas S."/>
            <person name="Albert R."/>
            <person name="Binder M."/>
            <person name="Bloem J."/>
            <person name="Labutti K."/>
            <person name="Salamov A."/>
            <person name="Andreopoulos B."/>
            <person name="Baker S."/>
            <person name="Barry K."/>
            <person name="Bills G."/>
            <person name="Bluhm B."/>
            <person name="Cannon C."/>
            <person name="Castanera R."/>
            <person name="Culley D."/>
            <person name="Daum C."/>
            <person name="Ezra D."/>
            <person name="Gonzalez J."/>
            <person name="Henrissat B."/>
            <person name="Kuo A."/>
            <person name="Liang C."/>
            <person name="Lipzen A."/>
            <person name="Lutzoni F."/>
            <person name="Magnuson J."/>
            <person name="Mondo S."/>
            <person name="Nolan M."/>
            <person name="Ohm R."/>
            <person name="Pangilinan J."/>
            <person name="Park H.-J."/>
            <person name="Ramirez L."/>
            <person name="Alfaro M."/>
            <person name="Sun H."/>
            <person name="Tritt A."/>
            <person name="Yoshinaga Y."/>
            <person name="Zwiers L.-H."/>
            <person name="Turgeon B."/>
            <person name="Goodwin S."/>
            <person name="Spatafora J."/>
            <person name="Crous P."/>
            <person name="Grigoriev I."/>
        </authorList>
    </citation>
    <scope>NUCLEOTIDE SEQUENCE</scope>
    <source>
        <strain evidence="6">CBS 260.36</strain>
    </source>
</reference>
<comment type="caution">
    <text evidence="6">The sequence shown here is derived from an EMBL/GenBank/DDBJ whole genome shotgun (WGS) entry which is preliminary data.</text>
</comment>
<feature type="compositionally biased region" description="Basic and acidic residues" evidence="4">
    <location>
        <begin position="1075"/>
        <end position="1114"/>
    </location>
</feature>
<dbReference type="InterPro" id="IPR003108">
    <property type="entry name" value="GAR_dom"/>
</dbReference>
<feature type="compositionally biased region" description="Polar residues" evidence="4">
    <location>
        <begin position="18"/>
        <end position="27"/>
    </location>
</feature>
<feature type="region of interest" description="Disordered" evidence="4">
    <location>
        <begin position="604"/>
        <end position="677"/>
    </location>
</feature>
<keyword evidence="2" id="KW-0963">Cytoplasm</keyword>
<dbReference type="InterPro" id="IPR036534">
    <property type="entry name" value="GAR_dom_sf"/>
</dbReference>
<feature type="compositionally biased region" description="Basic residues" evidence="4">
    <location>
        <begin position="899"/>
        <end position="909"/>
    </location>
</feature>
<feature type="region of interest" description="Disordered" evidence="4">
    <location>
        <begin position="835"/>
        <end position="1037"/>
    </location>
</feature>
<feature type="compositionally biased region" description="Polar residues" evidence="4">
    <location>
        <begin position="34"/>
        <end position="47"/>
    </location>
</feature>
<feature type="compositionally biased region" description="Polar residues" evidence="4">
    <location>
        <begin position="874"/>
        <end position="886"/>
    </location>
</feature>
<name>A0A9P4MPM9_9PEZI</name>
<feature type="compositionally biased region" description="Polar residues" evidence="4">
    <location>
        <begin position="1386"/>
        <end position="1396"/>
    </location>
</feature>
<feature type="region of interest" description="Disordered" evidence="4">
    <location>
        <begin position="456"/>
        <end position="520"/>
    </location>
</feature>
<keyword evidence="3" id="KW-0206">Cytoskeleton</keyword>
<feature type="region of interest" description="Disordered" evidence="4">
    <location>
        <begin position="406"/>
        <end position="440"/>
    </location>
</feature>
<feature type="region of interest" description="Disordered" evidence="4">
    <location>
        <begin position="1"/>
        <end position="54"/>
    </location>
</feature>
<feature type="compositionally biased region" description="Basic and acidic residues" evidence="4">
    <location>
        <begin position="969"/>
        <end position="982"/>
    </location>
</feature>
<evidence type="ECO:0000313" key="6">
    <source>
        <dbReference type="EMBL" id="KAF2157409.1"/>
    </source>
</evidence>
<accession>A0A9P4MPM9</accession>
<dbReference type="GO" id="GO:0008017">
    <property type="term" value="F:microtubule binding"/>
    <property type="evidence" value="ECO:0007669"/>
    <property type="project" value="InterPro"/>
</dbReference>
<feature type="domain" description="GAR" evidence="5">
    <location>
        <begin position="1166"/>
        <end position="1243"/>
    </location>
</feature>
<dbReference type="Pfam" id="PF02187">
    <property type="entry name" value="GAS2"/>
    <property type="match status" value="1"/>
</dbReference>
<dbReference type="Gene3D" id="3.30.920.20">
    <property type="entry name" value="Gas2-like domain"/>
    <property type="match status" value="1"/>
</dbReference>
<dbReference type="EMBL" id="ML996081">
    <property type="protein sequence ID" value="KAF2157409.1"/>
    <property type="molecule type" value="Genomic_DNA"/>
</dbReference>
<feature type="region of interest" description="Disordered" evidence="4">
    <location>
        <begin position="1064"/>
        <end position="1125"/>
    </location>
</feature>
<evidence type="ECO:0000256" key="1">
    <source>
        <dbReference type="ARBA" id="ARBA00004245"/>
    </source>
</evidence>
<feature type="compositionally biased region" description="Low complexity" evidence="4">
    <location>
        <begin position="915"/>
        <end position="928"/>
    </location>
</feature>
<feature type="compositionally biased region" description="Low complexity" evidence="4">
    <location>
        <begin position="606"/>
        <end position="618"/>
    </location>
</feature>
<evidence type="ECO:0000256" key="3">
    <source>
        <dbReference type="ARBA" id="ARBA00023212"/>
    </source>
</evidence>
<feature type="compositionally biased region" description="Polar residues" evidence="4">
    <location>
        <begin position="1357"/>
        <end position="1373"/>
    </location>
</feature>
<dbReference type="PROSITE" id="PS51460">
    <property type="entry name" value="GAR"/>
    <property type="match status" value="1"/>
</dbReference>